<dbReference type="PANTHER" id="PTHR35371">
    <property type="entry name" value="INNER MEMBRANE PROTEIN"/>
    <property type="match status" value="1"/>
</dbReference>
<reference evidence="2 3" key="1">
    <citation type="journal article" date="2012" name="PLoS Pathog.">
        <title>Diverse lifestyles and strategies of plant pathogenesis encoded in the genomes of eighteen Dothideomycetes fungi.</title>
        <authorList>
            <person name="Ohm R.A."/>
            <person name="Feau N."/>
            <person name="Henrissat B."/>
            <person name="Schoch C.L."/>
            <person name="Horwitz B.A."/>
            <person name="Barry K.W."/>
            <person name="Condon B.J."/>
            <person name="Copeland A.C."/>
            <person name="Dhillon B."/>
            <person name="Glaser F."/>
            <person name="Hesse C.N."/>
            <person name="Kosti I."/>
            <person name="LaButti K."/>
            <person name="Lindquist E.A."/>
            <person name="Lucas S."/>
            <person name="Salamov A.A."/>
            <person name="Bradshaw R.E."/>
            <person name="Ciuffetti L."/>
            <person name="Hamelin R.C."/>
            <person name="Kema G.H.J."/>
            <person name="Lawrence C."/>
            <person name="Scott J.A."/>
            <person name="Spatafora J.W."/>
            <person name="Turgeon B.G."/>
            <person name="de Wit P.J.G.M."/>
            <person name="Zhong S."/>
            <person name="Goodwin S.B."/>
            <person name="Grigoriev I.V."/>
        </authorList>
    </citation>
    <scope>NUCLEOTIDE SEQUENCE [LARGE SCALE GENOMIC DNA]</scope>
    <source>
        <strain evidence="3">C5 / ATCC 48332 / race O</strain>
    </source>
</reference>
<dbReference type="Gene3D" id="1.20.120.550">
    <property type="entry name" value="Membrane associated eicosanoid/glutathione metabolism-like domain"/>
    <property type="match status" value="1"/>
</dbReference>
<gene>
    <name evidence="2" type="ORF">COCHEDRAFT_1101508</name>
</gene>
<evidence type="ECO:0000256" key="1">
    <source>
        <dbReference type="SAM" id="Phobius"/>
    </source>
</evidence>
<organism evidence="2 3">
    <name type="scientific">Cochliobolus heterostrophus (strain C5 / ATCC 48332 / race O)</name>
    <name type="common">Southern corn leaf blight fungus</name>
    <name type="synonym">Bipolaris maydis</name>
    <dbReference type="NCBI Taxonomy" id="701091"/>
    <lineage>
        <taxon>Eukaryota</taxon>
        <taxon>Fungi</taxon>
        <taxon>Dikarya</taxon>
        <taxon>Ascomycota</taxon>
        <taxon>Pezizomycotina</taxon>
        <taxon>Dothideomycetes</taxon>
        <taxon>Pleosporomycetidae</taxon>
        <taxon>Pleosporales</taxon>
        <taxon>Pleosporineae</taxon>
        <taxon>Pleosporaceae</taxon>
        <taxon>Bipolaris</taxon>
    </lineage>
</organism>
<dbReference type="InterPro" id="IPR023352">
    <property type="entry name" value="MAPEG-like_dom_sf"/>
</dbReference>
<reference evidence="3" key="2">
    <citation type="journal article" date="2013" name="PLoS Genet.">
        <title>Comparative genome structure, secondary metabolite, and effector coding capacity across Cochliobolus pathogens.</title>
        <authorList>
            <person name="Condon B.J."/>
            <person name="Leng Y."/>
            <person name="Wu D."/>
            <person name="Bushley K.E."/>
            <person name="Ohm R.A."/>
            <person name="Otillar R."/>
            <person name="Martin J."/>
            <person name="Schackwitz W."/>
            <person name="Grimwood J."/>
            <person name="MohdZainudin N."/>
            <person name="Xue C."/>
            <person name="Wang R."/>
            <person name="Manning V.A."/>
            <person name="Dhillon B."/>
            <person name="Tu Z.J."/>
            <person name="Steffenson B.J."/>
            <person name="Salamov A."/>
            <person name="Sun H."/>
            <person name="Lowry S."/>
            <person name="LaButti K."/>
            <person name="Han J."/>
            <person name="Copeland A."/>
            <person name="Lindquist E."/>
            <person name="Barry K."/>
            <person name="Schmutz J."/>
            <person name="Baker S.E."/>
            <person name="Ciuffetti L.M."/>
            <person name="Grigoriev I.V."/>
            <person name="Zhong S."/>
            <person name="Turgeon B.G."/>
        </authorList>
    </citation>
    <scope>NUCLEOTIDE SEQUENCE [LARGE SCALE GENOMIC DNA]</scope>
    <source>
        <strain evidence="3">C5 / ATCC 48332 / race O</strain>
    </source>
</reference>
<keyword evidence="1" id="KW-0472">Membrane</keyword>
<feature type="transmembrane region" description="Helical" evidence="1">
    <location>
        <begin position="12"/>
        <end position="33"/>
    </location>
</feature>
<evidence type="ECO:0000313" key="3">
    <source>
        <dbReference type="Proteomes" id="UP000016936"/>
    </source>
</evidence>
<feature type="transmembrane region" description="Helical" evidence="1">
    <location>
        <begin position="96"/>
        <end position="115"/>
    </location>
</feature>
<keyword evidence="1" id="KW-0812">Transmembrane</keyword>
<proteinExistence type="predicted"/>
<dbReference type="AlphaFoldDB" id="M2UU76"/>
<keyword evidence="3" id="KW-1185">Reference proteome</keyword>
<dbReference type="Proteomes" id="UP000016936">
    <property type="component" value="Unassembled WGS sequence"/>
</dbReference>
<dbReference type="OMA" id="RYMRMCG"/>
<dbReference type="HOGENOM" id="CLU_110778_0_1_1"/>
<accession>M2UU76</accession>
<evidence type="ECO:0000313" key="2">
    <source>
        <dbReference type="EMBL" id="EMD91398.1"/>
    </source>
</evidence>
<protein>
    <submittedName>
        <fullName evidence="2">Uncharacterized protein</fullName>
    </submittedName>
</protein>
<name>M2UU76_COCH5</name>
<keyword evidence="1" id="KW-1133">Transmembrane helix</keyword>
<dbReference type="PANTHER" id="PTHR35371:SF1">
    <property type="entry name" value="BLR7753 PROTEIN"/>
    <property type="match status" value="1"/>
</dbReference>
<feature type="transmembrane region" description="Helical" evidence="1">
    <location>
        <begin position="151"/>
        <end position="171"/>
    </location>
</feature>
<sequence>MLPHVNGYNMSILSIPIHFILSMIPHAVAHAIAARGRIPTENSSNLRAQDTRAQLQQRVPAESYARYMRMCGCYQTGIEASPERGLSTVVSYLIRWQSFPLFVAAVVVGNMAGLAQDMLNAFAVSFVAVRLACTVSCLLTVTSVASHVRGGLWVTGIWMCLSIFVRAAVAMSERKTKEVHRAI</sequence>
<dbReference type="OrthoDB" id="2122304at2759"/>
<dbReference type="eggNOG" id="ENOG502RVQ1">
    <property type="taxonomic scope" value="Eukaryota"/>
</dbReference>
<dbReference type="EMBL" id="KB445576">
    <property type="protein sequence ID" value="EMD91398.1"/>
    <property type="molecule type" value="Genomic_DNA"/>
</dbReference>
<feature type="transmembrane region" description="Helical" evidence="1">
    <location>
        <begin position="122"/>
        <end position="145"/>
    </location>
</feature>
<dbReference type="SUPFAM" id="SSF161084">
    <property type="entry name" value="MAPEG domain-like"/>
    <property type="match status" value="1"/>
</dbReference>